<dbReference type="RefSeq" id="XP_001329625.1">
    <property type="nucleotide sequence ID" value="XM_001329590.1"/>
</dbReference>
<evidence type="ECO:0000256" key="4">
    <source>
        <dbReference type="ARBA" id="ARBA00023242"/>
    </source>
</evidence>
<comment type="similarity">
    <text evidence="5">Belongs to the archaeal Rpo11/eukaryotic RPB11/RPC19 RNA polymerase subunit family.</text>
</comment>
<evidence type="ECO:0000313" key="7">
    <source>
        <dbReference type="EMBL" id="EAY17490.1"/>
    </source>
</evidence>
<evidence type="ECO:0000256" key="3">
    <source>
        <dbReference type="ARBA" id="ARBA00023163"/>
    </source>
</evidence>
<dbReference type="AlphaFoldDB" id="A2DQ63"/>
<dbReference type="STRING" id="5722.A2DQ63"/>
<proteinExistence type="inferred from homology"/>
<dbReference type="InParanoid" id="A2DQ63"/>
<name>A2DQ63_TRIV3</name>
<dbReference type="SMR" id="A2DQ63"/>
<dbReference type="GO" id="GO:0006366">
    <property type="term" value="P:transcription by RNA polymerase II"/>
    <property type="evidence" value="ECO:0000318"/>
    <property type="project" value="GO_Central"/>
</dbReference>
<accession>A2DQ63</accession>
<dbReference type="InterPro" id="IPR022905">
    <property type="entry name" value="Rpo11-like"/>
</dbReference>
<keyword evidence="4" id="KW-0539">Nucleus</keyword>
<comment type="subcellular location">
    <subcellularLocation>
        <location evidence="1">Nucleus</location>
    </subcellularLocation>
</comment>
<dbReference type="HAMAP" id="MF_00261">
    <property type="entry name" value="RNApol_arch_Rpo11"/>
    <property type="match status" value="1"/>
</dbReference>
<dbReference type="OrthoDB" id="10248581at2759"/>
<dbReference type="PANTHER" id="PTHR13946:SF16">
    <property type="entry name" value="DNA-DIRECTED RNA POLYMERASE II SUBUNIT RPB11"/>
    <property type="match status" value="1"/>
</dbReference>
<evidence type="ECO:0000256" key="5">
    <source>
        <dbReference type="ARBA" id="ARBA00025751"/>
    </source>
</evidence>
<dbReference type="Pfam" id="PF13656">
    <property type="entry name" value="RNA_pol_L_2"/>
    <property type="match status" value="1"/>
</dbReference>
<dbReference type="CDD" id="cd06926">
    <property type="entry name" value="RNAP_II_RPB11"/>
    <property type="match status" value="1"/>
</dbReference>
<dbReference type="InterPro" id="IPR037685">
    <property type="entry name" value="RBP11"/>
</dbReference>
<dbReference type="KEGG" id="tva:4775507"/>
<protein>
    <submittedName>
        <fullName evidence="7">RNA polymerase Rpb3/Rpb11 dimerisation domain containing protein</fullName>
    </submittedName>
</protein>
<evidence type="ECO:0000259" key="6">
    <source>
        <dbReference type="Pfam" id="PF13656"/>
    </source>
</evidence>
<dbReference type="Gene3D" id="3.30.1360.10">
    <property type="entry name" value="RNA polymerase, RBP11-like subunit"/>
    <property type="match status" value="1"/>
</dbReference>
<dbReference type="InterPro" id="IPR036603">
    <property type="entry name" value="RBP11-like"/>
</dbReference>
<dbReference type="GO" id="GO:0005665">
    <property type="term" value="C:RNA polymerase II, core complex"/>
    <property type="evidence" value="ECO:0000318"/>
    <property type="project" value="GO_Central"/>
</dbReference>
<dbReference type="VEuPathDB" id="TrichDB:TVAGG3_0385410"/>
<dbReference type="EMBL" id="DS113230">
    <property type="protein sequence ID" value="EAY17490.1"/>
    <property type="molecule type" value="Genomic_DNA"/>
</dbReference>
<dbReference type="InterPro" id="IPR009025">
    <property type="entry name" value="RBP11-like_dimer"/>
</dbReference>
<dbReference type="GO" id="GO:0003899">
    <property type="term" value="F:DNA-directed RNA polymerase activity"/>
    <property type="evidence" value="ECO:0007669"/>
    <property type="project" value="InterPro"/>
</dbReference>
<sequence length="124" mass="14010">MAYDPSMGGQNQIPGYEEEIPKLVTVVKEEKSDNCYTFTVQKEDHTLGNLLTDQLLTENRILFAGYRIEHPTKDLIKIRVKASQNVNHPKELIDPAIEALKTKIAGLQSSFISSCQSFDKRSQN</sequence>
<gene>
    <name evidence="7" type="ORF">TVAG_494320</name>
</gene>
<evidence type="ECO:0000256" key="1">
    <source>
        <dbReference type="ARBA" id="ARBA00004123"/>
    </source>
</evidence>
<dbReference type="SUPFAM" id="SSF55257">
    <property type="entry name" value="RBP11-like subunits of RNA polymerase"/>
    <property type="match status" value="1"/>
</dbReference>
<dbReference type="eggNOG" id="KOG4392">
    <property type="taxonomic scope" value="Eukaryota"/>
</dbReference>
<evidence type="ECO:0000256" key="2">
    <source>
        <dbReference type="ARBA" id="ARBA00022478"/>
    </source>
</evidence>
<dbReference type="FunCoup" id="A2DQ63">
    <property type="interactions" value="221"/>
</dbReference>
<organism evidence="7 8">
    <name type="scientific">Trichomonas vaginalis (strain ATCC PRA-98 / G3)</name>
    <dbReference type="NCBI Taxonomy" id="412133"/>
    <lineage>
        <taxon>Eukaryota</taxon>
        <taxon>Metamonada</taxon>
        <taxon>Parabasalia</taxon>
        <taxon>Trichomonadida</taxon>
        <taxon>Trichomonadidae</taxon>
        <taxon>Trichomonas</taxon>
    </lineage>
</organism>
<evidence type="ECO:0000313" key="8">
    <source>
        <dbReference type="Proteomes" id="UP000001542"/>
    </source>
</evidence>
<keyword evidence="3" id="KW-0804">Transcription</keyword>
<dbReference type="OMA" id="MNAPSRY"/>
<feature type="domain" description="DNA-directed RNA polymerase RBP11-like dimerisation" evidence="6">
    <location>
        <begin position="36"/>
        <end position="107"/>
    </location>
</feature>
<dbReference type="GO" id="GO:0046983">
    <property type="term" value="F:protein dimerization activity"/>
    <property type="evidence" value="ECO:0007669"/>
    <property type="project" value="InterPro"/>
</dbReference>
<reference evidence="7" key="1">
    <citation type="submission" date="2006-10" db="EMBL/GenBank/DDBJ databases">
        <authorList>
            <person name="Amadeo P."/>
            <person name="Zhao Q."/>
            <person name="Wortman J."/>
            <person name="Fraser-Liggett C."/>
            <person name="Carlton J."/>
        </authorList>
    </citation>
    <scope>NUCLEOTIDE SEQUENCE</scope>
    <source>
        <strain evidence="7">G3</strain>
    </source>
</reference>
<reference evidence="7" key="2">
    <citation type="journal article" date="2007" name="Science">
        <title>Draft genome sequence of the sexually transmitted pathogen Trichomonas vaginalis.</title>
        <authorList>
            <person name="Carlton J.M."/>
            <person name="Hirt R.P."/>
            <person name="Silva J.C."/>
            <person name="Delcher A.L."/>
            <person name="Schatz M."/>
            <person name="Zhao Q."/>
            <person name="Wortman J.R."/>
            <person name="Bidwell S.L."/>
            <person name="Alsmark U.C.M."/>
            <person name="Besteiro S."/>
            <person name="Sicheritz-Ponten T."/>
            <person name="Noel C.J."/>
            <person name="Dacks J.B."/>
            <person name="Foster P.G."/>
            <person name="Simillion C."/>
            <person name="Van de Peer Y."/>
            <person name="Miranda-Saavedra D."/>
            <person name="Barton G.J."/>
            <person name="Westrop G.D."/>
            <person name="Mueller S."/>
            <person name="Dessi D."/>
            <person name="Fiori P.L."/>
            <person name="Ren Q."/>
            <person name="Paulsen I."/>
            <person name="Zhang H."/>
            <person name="Bastida-Corcuera F.D."/>
            <person name="Simoes-Barbosa A."/>
            <person name="Brown M.T."/>
            <person name="Hayes R.D."/>
            <person name="Mukherjee M."/>
            <person name="Okumura C.Y."/>
            <person name="Schneider R."/>
            <person name="Smith A.J."/>
            <person name="Vanacova S."/>
            <person name="Villalvazo M."/>
            <person name="Haas B.J."/>
            <person name="Pertea M."/>
            <person name="Feldblyum T.V."/>
            <person name="Utterback T.R."/>
            <person name="Shu C.L."/>
            <person name="Osoegawa K."/>
            <person name="de Jong P.J."/>
            <person name="Hrdy I."/>
            <person name="Horvathova L."/>
            <person name="Zubacova Z."/>
            <person name="Dolezal P."/>
            <person name="Malik S.B."/>
            <person name="Logsdon J.M. Jr."/>
            <person name="Henze K."/>
            <person name="Gupta A."/>
            <person name="Wang C.C."/>
            <person name="Dunne R.L."/>
            <person name="Upcroft J.A."/>
            <person name="Upcroft P."/>
            <person name="White O."/>
            <person name="Salzberg S.L."/>
            <person name="Tang P."/>
            <person name="Chiu C.-H."/>
            <person name="Lee Y.-S."/>
            <person name="Embley T.M."/>
            <person name="Coombs G.H."/>
            <person name="Mottram J.C."/>
            <person name="Tachezy J."/>
            <person name="Fraser-Liggett C.M."/>
            <person name="Johnson P.J."/>
        </authorList>
    </citation>
    <scope>NUCLEOTIDE SEQUENCE [LARGE SCALE GENOMIC DNA]</scope>
    <source>
        <strain evidence="7">G3</strain>
    </source>
</reference>
<dbReference type="VEuPathDB" id="TrichDB:TVAG_494320"/>
<keyword evidence="2" id="KW-0240">DNA-directed RNA polymerase</keyword>
<keyword evidence="8" id="KW-1185">Reference proteome</keyword>
<dbReference type="Proteomes" id="UP000001542">
    <property type="component" value="Unassembled WGS sequence"/>
</dbReference>
<dbReference type="PANTHER" id="PTHR13946">
    <property type="entry name" value="DNA-DIRECTED RNA POLYMERASE I,II,III"/>
    <property type="match status" value="1"/>
</dbReference>